<sequence>MRWRGRCLASNACSAASRPISPPMCYSDTASPTLPSPSAPPPSSSAPINVQHCEFWRIIFYHSLQICSAVAADNIGSEKISTQFVLAVSVDTEERGVAANGEDQSTSSENGGCQNQDDVGTSGMRMTATLSPFASICRGSFSAIEDLLKKYESCLIEDQVMSSLNLLVEGKVAGRYGLDFLNLVGCPAFCESRIPGSVRHPNITPILGFLKTPGYSYLLHPKAPYSMEGILHYSPKALESEWHARFLIYQIVSALHHIHSQGIAHGNICPSNVMLTDSSWVWLSIVDMHTMRNNLSSKVSSCSSLKTYCCMEDCPCQTIYADLKLSACIHWHSDFKRWYTGELSNYEYLLVLNRLAGRRWGDHAFHTVMPWVTDFSVKPDESSDIGWRDLKKSKWRLAKGDEQLDFTYSTSEIPHHVSDECLSELAVCSYKARRLPLRILRSAVRSVYEPNEYPSNMQRLYQWTPDECIPEFYSDSRIFFSLHSGMSDLAVPSWAKSPEEFILLHRDALESERVSKNLHHWIDITFGYKLSGQASIEAKNVMLPASDPLIPKSMGRRQLFTKPHPMRQVVTSRYYKSKESSSSCIYGSSQTLPKEHSISENSWLESLEGATLFCEYAGYLNPIYRYDNLPSLKLAKNHKLEKDTLAQPGSDIPTPYMVLGNLIDYLEVDDSGPTGFQELLRWKHSSSSLGISSEMLADDIFSVGCLLAEFYLKKPLFDPISIAAYKENGVLPGLLQELPPHVVLLVEQCIQKDWTRRPSAKCLLESQYFPPSIRSAYLFLAPLQLIAKPESRIQYAAKIANKGGLKVMGAFTAEMCAPYCLSLIMSSSSDVEAESALFLLKELLRCLSSRAIVALILPAIQKILQVLEYSHLKVSLLQDSFIRDLWNRLGKQIYLEKMHPLVISNLIRSPDKISTSAASVALIGSCEELGFPISVHQTILPLIYSFGKECCADAVEALVRIGGLLGGNFIIKHLLPLLRNVVLSCMDISHVSKPEPVQSWNSLALIGCLSTLDGLLSFLPSQVVVKELIQILQDQAFLHVNLLMQTHLDLFVTKVAANSLIVLCQRIGQDLTASFVLPQLKDLFDELAFSQRSVSAPNSIGRNLKLARSKLDEDACIENRIDLVVLLYPRLAALIGIEKLRQGCFTWLILEQMLERRYNWKWNAAGESSRGSFEIMDSPKLSLSKYHPSEYNSAKLLLNGVGWSIPQSQGVRCSRNLINSKQGSEPRHMGTSSFANYEAWHWFTGPASTPDASDFLGRTGGQKDELTWKIKASVIHSARAHPGVLRSVAICHDECTIYTGGVGPGFKGSVQKWELSRMNCISGYYGHDEVVNAVCVLSVSGRVASCDGTIHVWNGQTGKLIAAYSEASTNFLHTAKLNSEPNNMLTPNTLSGGILSNAFNGSLYTCMHHIDFDEKLVAGMGNGSIRFIDVVRDQKLHLWKSDPAESSFSSLISAICSCGSENHYAGAIHSPPWMAVGLSSGHCRLLDARSGSIIANWRAHDGYITKLAAPEDHLLVSSSFDKTLQVWDLRRNLGTQSNVFRGHLDGISSFSIWGQDVISVSRNKIGLTSLSGLTDEGGQHRLLPQTLYSADRGTKNLSLLSTVSVLPYSRLFLVGTEDGYLKVCC</sequence>
<name>A0AB40D2X5_DIOCR</name>
<dbReference type="InterPro" id="IPR015943">
    <property type="entry name" value="WD40/YVTN_repeat-like_dom_sf"/>
</dbReference>
<evidence type="ECO:0000313" key="8">
    <source>
        <dbReference type="RefSeq" id="XP_039146676.1"/>
    </source>
</evidence>
<dbReference type="SUPFAM" id="SSF56112">
    <property type="entry name" value="Protein kinase-like (PK-like)"/>
    <property type="match status" value="2"/>
</dbReference>
<dbReference type="Pfam" id="PF00069">
    <property type="entry name" value="Pkinase"/>
    <property type="match status" value="1"/>
</dbReference>
<dbReference type="SUPFAM" id="SSF48371">
    <property type="entry name" value="ARM repeat"/>
    <property type="match status" value="1"/>
</dbReference>
<dbReference type="Pfam" id="PF02138">
    <property type="entry name" value="Beach"/>
    <property type="match status" value="1"/>
</dbReference>
<proteinExistence type="predicted"/>
<evidence type="ECO:0000256" key="4">
    <source>
        <dbReference type="SAM" id="MobiDB-lite"/>
    </source>
</evidence>
<keyword evidence="7" id="KW-1185">Reference proteome</keyword>
<feature type="repeat" description="WD" evidence="3">
    <location>
        <begin position="1497"/>
        <end position="1537"/>
    </location>
</feature>
<evidence type="ECO:0000256" key="1">
    <source>
        <dbReference type="ARBA" id="ARBA00022574"/>
    </source>
</evidence>
<keyword evidence="1 3" id="KW-0853">WD repeat</keyword>
<dbReference type="PROSITE" id="PS50294">
    <property type="entry name" value="WD_REPEATS_REGION"/>
    <property type="match status" value="1"/>
</dbReference>
<dbReference type="GeneID" id="120283934"/>
<dbReference type="InterPro" id="IPR000719">
    <property type="entry name" value="Prot_kinase_dom"/>
</dbReference>
<dbReference type="GO" id="GO:0004672">
    <property type="term" value="F:protein kinase activity"/>
    <property type="evidence" value="ECO:0007669"/>
    <property type="project" value="InterPro"/>
</dbReference>
<dbReference type="InterPro" id="IPR019775">
    <property type="entry name" value="WD40_repeat_CS"/>
</dbReference>
<dbReference type="InterPro" id="IPR036372">
    <property type="entry name" value="BEACH_dom_sf"/>
</dbReference>
<dbReference type="Gene3D" id="1.10.1540.10">
    <property type="entry name" value="BEACH domain"/>
    <property type="match status" value="1"/>
</dbReference>
<dbReference type="InterPro" id="IPR016024">
    <property type="entry name" value="ARM-type_fold"/>
</dbReference>
<evidence type="ECO:0000259" key="6">
    <source>
        <dbReference type="PROSITE" id="PS50197"/>
    </source>
</evidence>
<dbReference type="InterPro" id="IPR036322">
    <property type="entry name" value="WD40_repeat_dom_sf"/>
</dbReference>
<dbReference type="Pfam" id="PF00400">
    <property type="entry name" value="WD40"/>
    <property type="match status" value="2"/>
</dbReference>
<feature type="domain" description="Protein kinase" evidence="5">
    <location>
        <begin position="130"/>
        <end position="464"/>
    </location>
</feature>
<evidence type="ECO:0000313" key="7">
    <source>
        <dbReference type="Proteomes" id="UP001515500"/>
    </source>
</evidence>
<dbReference type="InterPro" id="IPR001680">
    <property type="entry name" value="WD40_rpt"/>
</dbReference>
<dbReference type="SUPFAM" id="SSF50978">
    <property type="entry name" value="WD40 repeat-like"/>
    <property type="match status" value="1"/>
</dbReference>
<dbReference type="RefSeq" id="XP_039146676.1">
    <property type="nucleotide sequence ID" value="XM_039290742.1"/>
</dbReference>
<keyword evidence="2" id="KW-0677">Repeat</keyword>
<feature type="region of interest" description="Disordered" evidence="4">
    <location>
        <begin position="97"/>
        <end position="120"/>
    </location>
</feature>
<evidence type="ECO:0000259" key="5">
    <source>
        <dbReference type="PROSITE" id="PS50011"/>
    </source>
</evidence>
<dbReference type="GO" id="GO:0005524">
    <property type="term" value="F:ATP binding"/>
    <property type="evidence" value="ECO:0007669"/>
    <property type="project" value="InterPro"/>
</dbReference>
<dbReference type="CDD" id="cd06071">
    <property type="entry name" value="Beach"/>
    <property type="match status" value="1"/>
</dbReference>
<dbReference type="InterPro" id="IPR000409">
    <property type="entry name" value="BEACH_dom"/>
</dbReference>
<dbReference type="SMART" id="SM00220">
    <property type="entry name" value="S_TKc"/>
    <property type="match status" value="1"/>
</dbReference>
<organism evidence="7 8">
    <name type="scientific">Dioscorea cayennensis subsp. rotundata</name>
    <name type="common">White Guinea yam</name>
    <name type="synonym">Dioscorea rotundata</name>
    <dbReference type="NCBI Taxonomy" id="55577"/>
    <lineage>
        <taxon>Eukaryota</taxon>
        <taxon>Viridiplantae</taxon>
        <taxon>Streptophyta</taxon>
        <taxon>Embryophyta</taxon>
        <taxon>Tracheophyta</taxon>
        <taxon>Spermatophyta</taxon>
        <taxon>Magnoliopsida</taxon>
        <taxon>Liliopsida</taxon>
        <taxon>Dioscoreales</taxon>
        <taxon>Dioscoreaceae</taxon>
        <taxon>Dioscorea</taxon>
    </lineage>
</organism>
<feature type="domain" description="BEACH" evidence="6">
    <location>
        <begin position="323"/>
        <end position="595"/>
    </location>
</feature>
<dbReference type="Proteomes" id="UP001515500">
    <property type="component" value="Chromosome 19"/>
</dbReference>
<gene>
    <name evidence="8" type="primary">LOC120283934</name>
</gene>
<feature type="compositionally biased region" description="Polar residues" evidence="4">
    <location>
        <begin position="102"/>
        <end position="119"/>
    </location>
</feature>
<dbReference type="InterPro" id="IPR011009">
    <property type="entry name" value="Kinase-like_dom_sf"/>
</dbReference>
<accession>A0AB40D2X5</accession>
<dbReference type="PROSITE" id="PS50197">
    <property type="entry name" value="BEACH"/>
    <property type="match status" value="1"/>
</dbReference>
<dbReference type="Gene3D" id="2.130.10.10">
    <property type="entry name" value="YVTN repeat-like/Quinoprotein amine dehydrogenase"/>
    <property type="match status" value="2"/>
</dbReference>
<dbReference type="SMART" id="SM01026">
    <property type="entry name" value="Beach"/>
    <property type="match status" value="1"/>
</dbReference>
<protein>
    <submittedName>
        <fullName evidence="8">Protein GFS12 isoform X1</fullName>
    </submittedName>
</protein>
<dbReference type="SMART" id="SM00320">
    <property type="entry name" value="WD40"/>
    <property type="match status" value="4"/>
</dbReference>
<dbReference type="PANTHER" id="PTHR46866:SF1">
    <property type="entry name" value="GH12955P"/>
    <property type="match status" value="1"/>
</dbReference>
<reference evidence="8" key="1">
    <citation type="submission" date="2025-08" db="UniProtKB">
        <authorList>
            <consortium name="RefSeq"/>
        </authorList>
    </citation>
    <scope>IDENTIFICATION</scope>
</reference>
<evidence type="ECO:0000256" key="2">
    <source>
        <dbReference type="ARBA" id="ARBA00022737"/>
    </source>
</evidence>
<dbReference type="PANTHER" id="PTHR46866">
    <property type="entry name" value="GH12955P"/>
    <property type="match status" value="1"/>
</dbReference>
<dbReference type="PROSITE" id="PS50011">
    <property type="entry name" value="PROTEIN_KINASE_DOM"/>
    <property type="match status" value="1"/>
</dbReference>
<dbReference type="PROSITE" id="PS50082">
    <property type="entry name" value="WD_REPEATS_2"/>
    <property type="match status" value="1"/>
</dbReference>
<dbReference type="Gene3D" id="1.10.510.10">
    <property type="entry name" value="Transferase(Phosphotransferase) domain 1"/>
    <property type="match status" value="2"/>
</dbReference>
<dbReference type="SUPFAM" id="SSF81837">
    <property type="entry name" value="BEACH domain"/>
    <property type="match status" value="1"/>
</dbReference>
<dbReference type="PROSITE" id="PS00678">
    <property type="entry name" value="WD_REPEATS_1"/>
    <property type="match status" value="1"/>
</dbReference>
<evidence type="ECO:0000256" key="3">
    <source>
        <dbReference type="PROSITE-ProRule" id="PRU00221"/>
    </source>
</evidence>